<evidence type="ECO:0000313" key="2">
    <source>
        <dbReference type="Proteomes" id="UP000246316"/>
    </source>
</evidence>
<evidence type="ECO:0000313" key="1">
    <source>
        <dbReference type="EMBL" id="AWD90476.1"/>
    </source>
</evidence>
<reference evidence="1" key="1">
    <citation type="submission" date="2018-03" db="EMBL/GenBank/DDBJ databases">
        <title>Phage therapy in agriculture - a green tech approach to combat plant pathogenic bacteria.</title>
        <authorList>
            <person name="Carstens A.B."/>
            <person name="Djurhuus A.M."/>
            <person name="Hansen L.H."/>
        </authorList>
    </citation>
    <scope>NUCLEOTIDE SEQUENCE [LARGE SCALE GENOMIC DNA]</scope>
</reference>
<protein>
    <submittedName>
        <fullName evidence="1">Uncharacterized protein</fullName>
    </submittedName>
</protein>
<organism evidence="1 2">
    <name type="scientific">Erwinia phage Cronus</name>
    <dbReference type="NCBI Taxonomy" id="2163633"/>
    <lineage>
        <taxon>Viruses</taxon>
        <taxon>Duplodnaviria</taxon>
        <taxon>Heunggongvirae</taxon>
        <taxon>Uroviricota</taxon>
        <taxon>Caudoviricetes</taxon>
        <taxon>Pantevenvirales</taxon>
        <taxon>Straboviridae</taxon>
        <taxon>Tevenvirinae</taxon>
        <taxon>Risoevirus</taxon>
        <taxon>Risoevirus cronus</taxon>
        <taxon>Roskildevirus cronus</taxon>
    </lineage>
</organism>
<dbReference type="GeneID" id="65112618"/>
<keyword evidence="2" id="KW-1185">Reference proteome</keyword>
<proteinExistence type="predicted"/>
<dbReference type="KEGG" id="vg:65112618"/>
<sequence length="159" mass="18063">MILYSLVNEENNMKSLILVATLALTGCVTPGYNAQNDTETFQTFSTTYHGVRSVPGNGLGYFKDTAHARELSKEERDYIAANKVDFAATQRANEEANKVQNERELRRLKAETPKISCEEFVAMMYDVANSRAWAFGEWDAVQNFDSQKYIRQCKANQSR</sequence>
<dbReference type="Proteomes" id="UP000246316">
    <property type="component" value="Segment"/>
</dbReference>
<dbReference type="EMBL" id="MH059636">
    <property type="protein sequence ID" value="AWD90476.1"/>
    <property type="molecule type" value="Genomic_DNA"/>
</dbReference>
<dbReference type="RefSeq" id="YP_010094984.1">
    <property type="nucleotide sequence ID" value="NC_055743.1"/>
</dbReference>
<name>A0A2S1GM68_9CAUD</name>
<accession>A0A2S1GM68</accession>